<evidence type="ECO:0000256" key="1">
    <source>
        <dbReference type="ARBA" id="ARBA00023015"/>
    </source>
</evidence>
<sequence>MFFFYTQEEMERALNLFHTLAKAYKNVSDHANRDSKEHGLNPTEYAVLELLYIKGPQKLQQIGSKLLLVSGNVTYVIDKLEKNGWIYREKNPKDKRSVYANLSEKGRQYFDEIYPIRALRMARVFSGLSEEEQVQLIELLKKAADSSNSVLFR</sequence>
<dbReference type="Gene3D" id="1.10.10.10">
    <property type="entry name" value="Winged helix-like DNA-binding domain superfamily/Winged helix DNA-binding domain"/>
    <property type="match status" value="1"/>
</dbReference>
<organism evidence="5 6">
    <name type="scientific">Aeribacillus pallidus</name>
    <dbReference type="NCBI Taxonomy" id="33936"/>
    <lineage>
        <taxon>Bacteria</taxon>
        <taxon>Bacillati</taxon>
        <taxon>Bacillota</taxon>
        <taxon>Bacilli</taxon>
        <taxon>Bacillales</taxon>
        <taxon>Bacillaceae</taxon>
        <taxon>Aeribacillus</taxon>
    </lineage>
</organism>
<dbReference type="SMART" id="SM00347">
    <property type="entry name" value="HTH_MARR"/>
    <property type="match status" value="1"/>
</dbReference>
<evidence type="ECO:0000256" key="3">
    <source>
        <dbReference type="ARBA" id="ARBA00023163"/>
    </source>
</evidence>
<dbReference type="AlphaFoldDB" id="A0A223E667"/>
<dbReference type="InterPro" id="IPR036390">
    <property type="entry name" value="WH_DNA-bd_sf"/>
</dbReference>
<dbReference type="KEGG" id="apak:AP3564_11530"/>
<dbReference type="InterPro" id="IPR023187">
    <property type="entry name" value="Tscrpt_reg_MarR-type_CS"/>
</dbReference>
<dbReference type="InterPro" id="IPR000835">
    <property type="entry name" value="HTH_MarR-typ"/>
</dbReference>
<dbReference type="PANTHER" id="PTHR42756">
    <property type="entry name" value="TRANSCRIPTIONAL REGULATOR, MARR"/>
    <property type="match status" value="1"/>
</dbReference>
<evidence type="ECO:0000259" key="4">
    <source>
        <dbReference type="PROSITE" id="PS50995"/>
    </source>
</evidence>
<dbReference type="GO" id="GO:0003677">
    <property type="term" value="F:DNA binding"/>
    <property type="evidence" value="ECO:0007669"/>
    <property type="project" value="UniProtKB-KW"/>
</dbReference>
<dbReference type="Pfam" id="PF01047">
    <property type="entry name" value="MarR"/>
    <property type="match status" value="1"/>
</dbReference>
<dbReference type="PROSITE" id="PS01117">
    <property type="entry name" value="HTH_MARR_1"/>
    <property type="match status" value="1"/>
</dbReference>
<keyword evidence="2" id="KW-0238">DNA-binding</keyword>
<name>A0A223E667_9BACI</name>
<dbReference type="SUPFAM" id="SSF46785">
    <property type="entry name" value="Winged helix' DNA-binding domain"/>
    <property type="match status" value="1"/>
</dbReference>
<protein>
    <submittedName>
        <fullName evidence="5">MarR family transcriptional regulator</fullName>
    </submittedName>
</protein>
<keyword evidence="1" id="KW-0805">Transcription regulation</keyword>
<evidence type="ECO:0000256" key="2">
    <source>
        <dbReference type="ARBA" id="ARBA00023125"/>
    </source>
</evidence>
<proteinExistence type="predicted"/>
<keyword evidence="3" id="KW-0804">Transcription</keyword>
<accession>A0A223E667</accession>
<gene>
    <name evidence="5" type="ORF">AP3564_11530</name>
</gene>
<reference evidence="5 6" key="1">
    <citation type="submission" date="2016-10" db="EMBL/GenBank/DDBJ databases">
        <title>The whole genome sequencing and assembly of Aeribacillus pallidus KCTC3564 strain.</title>
        <authorList>
            <person name="Lee Y.-J."/>
            <person name="Park M.-K."/>
            <person name="Yi H."/>
            <person name="Bahn Y.-S."/>
            <person name="Kim J.F."/>
            <person name="Lee D.-W."/>
        </authorList>
    </citation>
    <scope>NUCLEOTIDE SEQUENCE [LARGE SCALE GENOMIC DNA]</scope>
    <source>
        <strain evidence="5 6">KCTC3564</strain>
    </source>
</reference>
<dbReference type="PANTHER" id="PTHR42756:SF1">
    <property type="entry name" value="TRANSCRIPTIONAL REPRESSOR OF EMRAB OPERON"/>
    <property type="match status" value="1"/>
</dbReference>
<dbReference type="EMBL" id="CP017703">
    <property type="protein sequence ID" value="ASS90767.1"/>
    <property type="molecule type" value="Genomic_DNA"/>
</dbReference>
<dbReference type="PROSITE" id="PS50995">
    <property type="entry name" value="HTH_MARR_2"/>
    <property type="match status" value="1"/>
</dbReference>
<dbReference type="GO" id="GO:0003700">
    <property type="term" value="F:DNA-binding transcription factor activity"/>
    <property type="evidence" value="ECO:0007669"/>
    <property type="project" value="InterPro"/>
</dbReference>
<dbReference type="RefSeq" id="WP_094245515.1">
    <property type="nucleotide sequence ID" value="NZ_CP017703.1"/>
</dbReference>
<evidence type="ECO:0000313" key="5">
    <source>
        <dbReference type="EMBL" id="ASS90767.1"/>
    </source>
</evidence>
<evidence type="ECO:0000313" key="6">
    <source>
        <dbReference type="Proteomes" id="UP000214606"/>
    </source>
</evidence>
<dbReference type="Proteomes" id="UP000214606">
    <property type="component" value="Chromosome"/>
</dbReference>
<dbReference type="InterPro" id="IPR036388">
    <property type="entry name" value="WH-like_DNA-bd_sf"/>
</dbReference>
<feature type="domain" description="HTH marR-type" evidence="4">
    <location>
        <begin position="13"/>
        <end position="145"/>
    </location>
</feature>